<feature type="compositionally biased region" description="Polar residues" evidence="1">
    <location>
        <begin position="444"/>
        <end position="453"/>
    </location>
</feature>
<feature type="compositionally biased region" description="Pro residues" evidence="1">
    <location>
        <begin position="123"/>
        <end position="142"/>
    </location>
</feature>
<evidence type="ECO:0000256" key="1">
    <source>
        <dbReference type="SAM" id="MobiDB-lite"/>
    </source>
</evidence>
<accession>A0A6V7NKJ0</accession>
<name>A0A6V7NKJ0_ANACO</name>
<organism evidence="2">
    <name type="scientific">Ananas comosus var. bracteatus</name>
    <name type="common">red pineapple</name>
    <dbReference type="NCBI Taxonomy" id="296719"/>
    <lineage>
        <taxon>Eukaryota</taxon>
        <taxon>Viridiplantae</taxon>
        <taxon>Streptophyta</taxon>
        <taxon>Embryophyta</taxon>
        <taxon>Tracheophyta</taxon>
        <taxon>Spermatophyta</taxon>
        <taxon>Magnoliopsida</taxon>
        <taxon>Liliopsida</taxon>
        <taxon>Poales</taxon>
        <taxon>Bromeliaceae</taxon>
        <taxon>Bromelioideae</taxon>
        <taxon>Ananas</taxon>
    </lineage>
</organism>
<dbReference type="EMBL" id="LR862139">
    <property type="protein sequence ID" value="CAD1818826.1"/>
    <property type="molecule type" value="Genomic_DNA"/>
</dbReference>
<feature type="compositionally biased region" description="Low complexity" evidence="1">
    <location>
        <begin position="287"/>
        <end position="301"/>
    </location>
</feature>
<feature type="compositionally biased region" description="Basic and acidic residues" evidence="1">
    <location>
        <begin position="430"/>
        <end position="443"/>
    </location>
</feature>
<proteinExistence type="predicted"/>
<dbReference type="AlphaFoldDB" id="A0A6V7NKJ0"/>
<feature type="region of interest" description="Disordered" evidence="1">
    <location>
        <begin position="343"/>
        <end position="460"/>
    </location>
</feature>
<protein>
    <submittedName>
        <fullName evidence="2">Uncharacterized protein</fullName>
    </submittedName>
</protein>
<feature type="region of interest" description="Disordered" evidence="1">
    <location>
        <begin position="227"/>
        <end position="253"/>
    </location>
</feature>
<evidence type="ECO:0000313" key="2">
    <source>
        <dbReference type="EMBL" id="CAD1818826.1"/>
    </source>
</evidence>
<sequence length="460" mass="49771">MMEYYCISSCSSSNKKQLHRLLRRCPTTTTDDDNDDDDGDALVAAASAAPSHASEKSEKISSSTEMLMRMAASVSAAAIASGGTPPCRRRRPARSSFGSCGGVWSVGDCPPTPSSPSVALWRAPPPPPPPPAAATTPSPPPTSSRIISCDAQGSHASREKEGEEEEIEERKMAANYGSFKKLLHPKKLQGAINPSLMHNKRRVNSCYANTAAAYNWDLESEGTYYTGSSGGGGSEYENLGSESSTRRRPGGSRRCRCFSARSIRSKVEAKLLAWKEARISKLMNNCRSSSTSTLPRSSAPRYRAAKVVRSEAPRRQGRPLRWHARVAPGRLHSEASLLADPRRSRVVAPRRPPRAKVVSSEATRVAPRRLNPRHSKADEAAPSSMPLLDVLQPRPPASLLANPATRVAPRHLDPRRRSSPISALPKHPPRGRDAIISGHKETLSRTTTCSTKCPNEAATP</sequence>
<feature type="region of interest" description="Disordered" evidence="1">
    <location>
        <begin position="287"/>
        <end position="316"/>
    </location>
</feature>
<feature type="region of interest" description="Disordered" evidence="1">
    <location>
        <begin position="111"/>
        <end position="169"/>
    </location>
</feature>
<reference evidence="2" key="1">
    <citation type="submission" date="2020-07" db="EMBL/GenBank/DDBJ databases">
        <authorList>
            <person name="Lin J."/>
        </authorList>
    </citation>
    <scope>NUCLEOTIDE SEQUENCE</scope>
</reference>
<gene>
    <name evidence="2" type="ORF">CB5_LOCUS2037</name>
</gene>